<organism evidence="4 5">
    <name type="scientific">Asparagus officinalis</name>
    <name type="common">Garden asparagus</name>
    <dbReference type="NCBI Taxonomy" id="4686"/>
    <lineage>
        <taxon>Eukaryota</taxon>
        <taxon>Viridiplantae</taxon>
        <taxon>Streptophyta</taxon>
        <taxon>Embryophyta</taxon>
        <taxon>Tracheophyta</taxon>
        <taxon>Spermatophyta</taxon>
        <taxon>Magnoliopsida</taxon>
        <taxon>Liliopsida</taxon>
        <taxon>Asparagales</taxon>
        <taxon>Asparagaceae</taxon>
        <taxon>Asparagoideae</taxon>
        <taxon>Asparagus</taxon>
    </lineage>
</organism>
<evidence type="ECO:0008006" key="6">
    <source>
        <dbReference type="Google" id="ProtNLM"/>
    </source>
</evidence>
<evidence type="ECO:0000256" key="3">
    <source>
        <dbReference type="PROSITE-ProRule" id="PRU00317"/>
    </source>
</evidence>
<reference evidence="5" key="1">
    <citation type="journal article" date="2017" name="Nat. Commun.">
        <title>The asparagus genome sheds light on the origin and evolution of a young Y chromosome.</title>
        <authorList>
            <person name="Harkess A."/>
            <person name="Zhou J."/>
            <person name="Xu C."/>
            <person name="Bowers J.E."/>
            <person name="Van der Hulst R."/>
            <person name="Ayyampalayam S."/>
            <person name="Mercati F."/>
            <person name="Riccardi P."/>
            <person name="McKain M.R."/>
            <person name="Kakrana A."/>
            <person name="Tang H."/>
            <person name="Ray J."/>
            <person name="Groenendijk J."/>
            <person name="Arikit S."/>
            <person name="Mathioni S.M."/>
            <person name="Nakano M."/>
            <person name="Shan H."/>
            <person name="Telgmann-Rauber A."/>
            <person name="Kanno A."/>
            <person name="Yue Z."/>
            <person name="Chen H."/>
            <person name="Li W."/>
            <person name="Chen Y."/>
            <person name="Xu X."/>
            <person name="Zhang Y."/>
            <person name="Luo S."/>
            <person name="Chen H."/>
            <person name="Gao J."/>
            <person name="Mao Z."/>
            <person name="Pires J.C."/>
            <person name="Luo M."/>
            <person name="Kudrna D."/>
            <person name="Wing R.A."/>
            <person name="Meyers B.C."/>
            <person name="Yi K."/>
            <person name="Kong H."/>
            <person name="Lavrijsen P."/>
            <person name="Sunseri F."/>
            <person name="Falavigna A."/>
            <person name="Ye Y."/>
            <person name="Leebens-Mack J.H."/>
            <person name="Chen G."/>
        </authorList>
    </citation>
    <scope>NUCLEOTIDE SEQUENCE [LARGE SCALE GENOMIC DNA]</scope>
    <source>
        <strain evidence="5">cv. DH0086</strain>
    </source>
</reference>
<evidence type="ECO:0000313" key="4">
    <source>
        <dbReference type="EMBL" id="ONK58774.1"/>
    </source>
</evidence>
<dbReference type="InterPro" id="IPR011989">
    <property type="entry name" value="ARM-like"/>
</dbReference>
<dbReference type="GO" id="GO:0006417">
    <property type="term" value="P:regulation of translation"/>
    <property type="evidence" value="ECO:0007669"/>
    <property type="project" value="UniProtKB-KW"/>
</dbReference>
<keyword evidence="5" id="KW-1185">Reference proteome</keyword>
<dbReference type="Proteomes" id="UP000243459">
    <property type="component" value="Chromosome 9"/>
</dbReference>
<feature type="repeat" description="Pumilio" evidence="3">
    <location>
        <begin position="93"/>
        <end position="121"/>
    </location>
</feature>
<dbReference type="EMBL" id="CM007389">
    <property type="protein sequence ID" value="ONK58774.1"/>
    <property type="molecule type" value="Genomic_DNA"/>
</dbReference>
<keyword evidence="1" id="KW-0677">Repeat</keyword>
<keyword evidence="2" id="KW-0810">Translation regulation</keyword>
<dbReference type="AlphaFoldDB" id="A0A5P1E880"/>
<dbReference type="Pfam" id="PF00806">
    <property type="entry name" value="PUF"/>
    <property type="match status" value="2"/>
</dbReference>
<dbReference type="SUPFAM" id="SSF48371">
    <property type="entry name" value="ARM repeat"/>
    <property type="match status" value="1"/>
</dbReference>
<dbReference type="PROSITE" id="PS50302">
    <property type="entry name" value="PUM"/>
    <property type="match status" value="1"/>
</dbReference>
<dbReference type="InterPro" id="IPR001313">
    <property type="entry name" value="Pumilio_RNA-bd_rpt"/>
</dbReference>
<name>A0A5P1E880_ASPOF</name>
<protein>
    <recommendedName>
        <fullName evidence="6">PUM-HD domain-containing protein</fullName>
    </recommendedName>
</protein>
<dbReference type="Gramene" id="ONK58774">
    <property type="protein sequence ID" value="ONK58774"/>
    <property type="gene ID" value="A4U43_C09F16510"/>
</dbReference>
<evidence type="ECO:0000313" key="5">
    <source>
        <dbReference type="Proteomes" id="UP000243459"/>
    </source>
</evidence>
<dbReference type="GO" id="GO:0003723">
    <property type="term" value="F:RNA binding"/>
    <property type="evidence" value="ECO:0007669"/>
    <property type="project" value="InterPro"/>
</dbReference>
<evidence type="ECO:0000256" key="2">
    <source>
        <dbReference type="ARBA" id="ARBA00022845"/>
    </source>
</evidence>
<gene>
    <name evidence="4" type="ORF">A4U43_C09F16510</name>
</gene>
<dbReference type="InterPro" id="IPR016024">
    <property type="entry name" value="ARM-type_fold"/>
</dbReference>
<dbReference type="Gene3D" id="1.25.10.10">
    <property type="entry name" value="Leucine-rich Repeat Variant"/>
    <property type="match status" value="1"/>
</dbReference>
<evidence type="ECO:0000256" key="1">
    <source>
        <dbReference type="ARBA" id="ARBA00022737"/>
    </source>
</evidence>
<accession>A0A5P1E880</accession>
<proteinExistence type="predicted"/>
<sequence>MDMGMFLTFRLTSSLLYFSVLDFLGHFRRTEPVKVFVDSVKQYPCMPDWVTAALEGNVVELMMHPTGSKCILDLAIQFALKIGDHQFSREICRVLKNHVEDLSTDENGSYAIQACIKSSGG</sequence>